<evidence type="ECO:0008006" key="8">
    <source>
        <dbReference type="Google" id="ProtNLM"/>
    </source>
</evidence>
<dbReference type="Pfam" id="PF01436">
    <property type="entry name" value="NHL"/>
    <property type="match status" value="1"/>
</dbReference>
<dbReference type="InterPro" id="IPR011042">
    <property type="entry name" value="6-blade_b-propeller_TolB-like"/>
</dbReference>
<organism evidence="5 7">
    <name type="scientific">Adineta steineri</name>
    <dbReference type="NCBI Taxonomy" id="433720"/>
    <lineage>
        <taxon>Eukaryota</taxon>
        <taxon>Metazoa</taxon>
        <taxon>Spiralia</taxon>
        <taxon>Gnathifera</taxon>
        <taxon>Rotifera</taxon>
        <taxon>Eurotatoria</taxon>
        <taxon>Bdelloidea</taxon>
        <taxon>Adinetida</taxon>
        <taxon>Adinetidae</taxon>
        <taxon>Adineta</taxon>
    </lineage>
</organism>
<dbReference type="PANTHER" id="PTHR10680">
    <property type="entry name" value="PEPTIDYL-GLYCINE ALPHA-AMIDATING MONOOXYGENASE"/>
    <property type="match status" value="1"/>
</dbReference>
<dbReference type="Proteomes" id="UP000663844">
    <property type="component" value="Unassembled WGS sequence"/>
</dbReference>
<dbReference type="EMBL" id="CAJNOG010000221">
    <property type="protein sequence ID" value="CAF1089159.1"/>
    <property type="molecule type" value="Genomic_DNA"/>
</dbReference>
<dbReference type="GO" id="GO:0005576">
    <property type="term" value="C:extracellular region"/>
    <property type="evidence" value="ECO:0007669"/>
    <property type="project" value="TreeGrafter"/>
</dbReference>
<dbReference type="PROSITE" id="PS51125">
    <property type="entry name" value="NHL"/>
    <property type="match status" value="1"/>
</dbReference>
<evidence type="ECO:0000313" key="7">
    <source>
        <dbReference type="Proteomes" id="UP000663845"/>
    </source>
</evidence>
<dbReference type="InterPro" id="IPR001258">
    <property type="entry name" value="NHL_repeat"/>
</dbReference>
<name>A0A814N9K5_9BILA</name>
<evidence type="ECO:0000313" key="5">
    <source>
        <dbReference type="EMBL" id="CAF1089159.1"/>
    </source>
</evidence>
<evidence type="ECO:0000256" key="2">
    <source>
        <dbReference type="ARBA" id="ARBA00022737"/>
    </source>
</evidence>
<accession>A0A814N9K5</accession>
<sequence length="314" mass="36008">MLTQSQIKQEEDQTKKNKYQQFGITVAGGNGNRNGQELNQLSSPYGMFIDNDKSIYIADCWNNRIVKWELNSNTGQIIAGENGKENQNNQLDGPTNIIFDKKNNSFIISEFFNQRVIRYFYKNQTNQQITNRNTYPFGLAIDENGFIYIADIHNHEVRRWKQGDEIGELVAGGNGQGNHLNQLNKPTFIFIDEYHSLYISDWNNHRVMKWKKDAKEGMIVAGGNGQGNSLKQLNHPEGVIVDHLGQIYVADRYNHRVMRWCEGEEEGEVAVGGNGEGNQSNQLFDPMSLSFDSEENLYVADSWNDRIQKFEIIL</sequence>
<dbReference type="AlphaFoldDB" id="A0A814N9K5"/>
<evidence type="ECO:0000313" key="6">
    <source>
        <dbReference type="EMBL" id="CAF4094234.1"/>
    </source>
</evidence>
<reference evidence="5" key="1">
    <citation type="submission" date="2021-02" db="EMBL/GenBank/DDBJ databases">
        <authorList>
            <person name="Nowell W R."/>
        </authorList>
    </citation>
    <scope>NUCLEOTIDE SEQUENCE</scope>
</reference>
<keyword evidence="3" id="KW-0325">Glycoprotein</keyword>
<keyword evidence="1" id="KW-0732">Signal</keyword>
<dbReference type="CDD" id="cd05819">
    <property type="entry name" value="NHL"/>
    <property type="match status" value="1"/>
</dbReference>
<dbReference type="EMBL" id="CAJOAZ010005276">
    <property type="protein sequence ID" value="CAF4094234.1"/>
    <property type="molecule type" value="Genomic_DNA"/>
</dbReference>
<protein>
    <recommendedName>
        <fullName evidence="8">NHL repeat containing protein</fullName>
    </recommendedName>
</protein>
<evidence type="ECO:0000256" key="3">
    <source>
        <dbReference type="ARBA" id="ARBA00023180"/>
    </source>
</evidence>
<dbReference type="SUPFAM" id="SSF101898">
    <property type="entry name" value="NHL repeat"/>
    <property type="match status" value="1"/>
</dbReference>
<dbReference type="PANTHER" id="PTHR10680:SF28">
    <property type="entry name" value="SMP-30_GLUCONOLACTONASE_LRE-LIKE REGION DOMAIN-CONTAINING PROTEIN"/>
    <property type="match status" value="1"/>
</dbReference>
<proteinExistence type="predicted"/>
<evidence type="ECO:0000256" key="1">
    <source>
        <dbReference type="ARBA" id="ARBA00022729"/>
    </source>
</evidence>
<evidence type="ECO:0000256" key="4">
    <source>
        <dbReference type="PROSITE-ProRule" id="PRU00504"/>
    </source>
</evidence>
<feature type="repeat" description="NHL" evidence="4">
    <location>
        <begin position="227"/>
        <end position="257"/>
    </location>
</feature>
<dbReference type="Gene3D" id="2.120.10.30">
    <property type="entry name" value="TolB, C-terminal domain"/>
    <property type="match status" value="2"/>
</dbReference>
<gene>
    <name evidence="5" type="ORF">JYZ213_LOCUS20737</name>
    <name evidence="6" type="ORF">OXD698_LOCUS35068</name>
</gene>
<dbReference type="Proteomes" id="UP000663845">
    <property type="component" value="Unassembled WGS sequence"/>
</dbReference>
<dbReference type="Gene3D" id="2.40.10.500">
    <property type="match status" value="1"/>
</dbReference>
<comment type="caution">
    <text evidence="5">The sequence shown here is derived from an EMBL/GenBank/DDBJ whole genome shotgun (WGS) entry which is preliminary data.</text>
</comment>
<keyword evidence="2" id="KW-0677">Repeat</keyword>